<keyword evidence="2" id="KW-1185">Reference proteome</keyword>
<dbReference type="Proteomes" id="UP001286313">
    <property type="component" value="Unassembled WGS sequence"/>
</dbReference>
<evidence type="ECO:0000313" key="2">
    <source>
        <dbReference type="Proteomes" id="UP001286313"/>
    </source>
</evidence>
<organism evidence="1 2">
    <name type="scientific">Petrolisthes cinctipes</name>
    <name type="common">Flat porcelain crab</name>
    <dbReference type="NCBI Taxonomy" id="88211"/>
    <lineage>
        <taxon>Eukaryota</taxon>
        <taxon>Metazoa</taxon>
        <taxon>Ecdysozoa</taxon>
        <taxon>Arthropoda</taxon>
        <taxon>Crustacea</taxon>
        <taxon>Multicrustacea</taxon>
        <taxon>Malacostraca</taxon>
        <taxon>Eumalacostraca</taxon>
        <taxon>Eucarida</taxon>
        <taxon>Decapoda</taxon>
        <taxon>Pleocyemata</taxon>
        <taxon>Anomura</taxon>
        <taxon>Galatheoidea</taxon>
        <taxon>Porcellanidae</taxon>
        <taxon>Petrolisthes</taxon>
    </lineage>
</organism>
<dbReference type="EMBL" id="JAWQEG010008000">
    <property type="protein sequence ID" value="KAK3851194.1"/>
    <property type="molecule type" value="Genomic_DNA"/>
</dbReference>
<comment type="caution">
    <text evidence="1">The sequence shown here is derived from an EMBL/GenBank/DDBJ whole genome shotgun (WGS) entry which is preliminary data.</text>
</comment>
<dbReference type="AlphaFoldDB" id="A0AAE1BL77"/>
<proteinExistence type="predicted"/>
<name>A0AAE1BL77_PETCI</name>
<reference evidence="1" key="1">
    <citation type="submission" date="2023-10" db="EMBL/GenBank/DDBJ databases">
        <title>Genome assemblies of two species of porcelain crab, Petrolisthes cinctipes and Petrolisthes manimaculis (Anomura: Porcellanidae).</title>
        <authorList>
            <person name="Angst P."/>
        </authorList>
    </citation>
    <scope>NUCLEOTIDE SEQUENCE</scope>
    <source>
        <strain evidence="1">PB745_01</strain>
        <tissue evidence="1">Gill</tissue>
    </source>
</reference>
<protein>
    <submittedName>
        <fullName evidence="1">Uncharacterized protein</fullName>
    </submittedName>
</protein>
<evidence type="ECO:0000313" key="1">
    <source>
        <dbReference type="EMBL" id="KAK3851194.1"/>
    </source>
</evidence>
<sequence>MACVDSILRTSAAYRTFSSNLQLLCVTCLEIPITCTINSDIEYDVYYNLPFTTSASFTLTVRSTYINDKLK</sequence>
<accession>A0AAE1BL77</accession>
<gene>
    <name evidence="1" type="ORF">Pcinc_042140</name>
</gene>